<dbReference type="Pfam" id="PF07690">
    <property type="entry name" value="MFS_1"/>
    <property type="match status" value="1"/>
</dbReference>
<dbReference type="InterPro" id="IPR036259">
    <property type="entry name" value="MFS_trans_sf"/>
</dbReference>
<organism evidence="2 3">
    <name type="scientific">Candidatus Nomurabacteria bacterium GW2011_GWF2_40_12</name>
    <dbReference type="NCBI Taxonomy" id="1618776"/>
    <lineage>
        <taxon>Bacteria</taxon>
        <taxon>Candidatus Nomuraibacteriota</taxon>
    </lineage>
</organism>
<feature type="transmembrane region" description="Helical" evidence="1">
    <location>
        <begin position="160"/>
        <end position="180"/>
    </location>
</feature>
<reference evidence="2 3" key="1">
    <citation type="journal article" date="2015" name="Nature">
        <title>rRNA introns, odd ribosomes, and small enigmatic genomes across a large radiation of phyla.</title>
        <authorList>
            <person name="Brown C.T."/>
            <person name="Hug L.A."/>
            <person name="Thomas B.C."/>
            <person name="Sharon I."/>
            <person name="Castelle C.J."/>
            <person name="Singh A."/>
            <person name="Wilkins M.J."/>
            <person name="Williams K.H."/>
            <person name="Banfield J.F."/>
        </authorList>
    </citation>
    <scope>NUCLEOTIDE SEQUENCE [LARGE SCALE GENOMIC DNA]</scope>
</reference>
<comment type="caution">
    <text evidence="2">The sequence shown here is derived from an EMBL/GenBank/DDBJ whole genome shotgun (WGS) entry which is preliminary data.</text>
</comment>
<keyword evidence="1" id="KW-0812">Transmembrane</keyword>
<protein>
    <submittedName>
        <fullName evidence="2">Major facilitator family transporter</fullName>
    </submittedName>
</protein>
<accession>A0A0G0TYT5</accession>
<keyword evidence="1" id="KW-0472">Membrane</keyword>
<dbReference type="GO" id="GO:0022857">
    <property type="term" value="F:transmembrane transporter activity"/>
    <property type="evidence" value="ECO:0007669"/>
    <property type="project" value="InterPro"/>
</dbReference>
<feature type="transmembrane region" description="Helical" evidence="1">
    <location>
        <begin position="272"/>
        <end position="290"/>
    </location>
</feature>
<feature type="transmembrane region" description="Helical" evidence="1">
    <location>
        <begin position="337"/>
        <end position="356"/>
    </location>
</feature>
<feature type="transmembrane region" description="Helical" evidence="1">
    <location>
        <begin position="214"/>
        <end position="236"/>
    </location>
</feature>
<name>A0A0G0TYT5_9BACT</name>
<dbReference type="SUPFAM" id="SSF103473">
    <property type="entry name" value="MFS general substrate transporter"/>
    <property type="match status" value="1"/>
</dbReference>
<proteinExistence type="predicted"/>
<gene>
    <name evidence="2" type="ORF">UT78_C0008G0024</name>
</gene>
<feature type="transmembrane region" description="Helical" evidence="1">
    <location>
        <begin position="362"/>
        <end position="381"/>
    </location>
</feature>
<dbReference type="AlphaFoldDB" id="A0A0G0TYT5"/>
<dbReference type="InterPro" id="IPR011701">
    <property type="entry name" value="MFS"/>
</dbReference>
<feature type="transmembrane region" description="Helical" evidence="1">
    <location>
        <begin position="130"/>
        <end position="148"/>
    </location>
</feature>
<keyword evidence="1" id="KW-1133">Transmembrane helix</keyword>
<dbReference type="EMBL" id="LBYC01000008">
    <property type="protein sequence ID" value="KKR43092.1"/>
    <property type="molecule type" value="Genomic_DNA"/>
</dbReference>
<evidence type="ECO:0000256" key="1">
    <source>
        <dbReference type="SAM" id="Phobius"/>
    </source>
</evidence>
<feature type="transmembrane region" description="Helical" evidence="1">
    <location>
        <begin position="12"/>
        <end position="29"/>
    </location>
</feature>
<sequence>MFKDNKKLKNIFLMGFLMSLHLAFTSYINSSFLSLSSSEKYVGLIYMLGSIASISALFFVPLMLRKMGGYKFLLWSSGLNALSLLFLSVLKTPAQVILIFVFYFTLNNILIFALDEMLEIFSRNSSTGRVRGLYLTVVNLAWVLAQFFSGKTLAEFSFSTIYVIAFIIMSVFFLSTLLSLESLKDPKYDKTFAWQSFKKFFTDRNLARSYKINFLLQFFYAWMVIYTPIYLFAHLGFDWKEIGIIFTVMLLPFVFIQFPLGQYSDKIGERKMLMIGFFIAAIATSALFFIDKHEVWIWAFVLFCTRVGAATIEVMSDVHFFRQIGKENDEFISVYRNAGPTAYVLAPITAFIVFLLTPSFNFIFLILGTLMFYGVYLSSTIKKNDI</sequence>
<evidence type="ECO:0000313" key="3">
    <source>
        <dbReference type="Proteomes" id="UP000034301"/>
    </source>
</evidence>
<feature type="transmembrane region" description="Helical" evidence="1">
    <location>
        <begin position="41"/>
        <end position="60"/>
    </location>
</feature>
<feature type="transmembrane region" description="Helical" evidence="1">
    <location>
        <begin position="96"/>
        <end position="118"/>
    </location>
</feature>
<evidence type="ECO:0000313" key="2">
    <source>
        <dbReference type="EMBL" id="KKR43092.1"/>
    </source>
</evidence>
<feature type="transmembrane region" description="Helical" evidence="1">
    <location>
        <begin position="242"/>
        <end position="260"/>
    </location>
</feature>
<dbReference type="InterPro" id="IPR052528">
    <property type="entry name" value="Sugar_transport-like"/>
</dbReference>
<dbReference type="Proteomes" id="UP000034301">
    <property type="component" value="Unassembled WGS sequence"/>
</dbReference>
<dbReference type="PANTHER" id="PTHR23526">
    <property type="entry name" value="INTEGRAL MEMBRANE TRANSPORT PROTEIN-RELATED"/>
    <property type="match status" value="1"/>
</dbReference>
<dbReference type="PANTHER" id="PTHR23526:SF4">
    <property type="entry name" value="INTEGRAL MEMBRANE TRANSPORT PROTEIN"/>
    <property type="match status" value="1"/>
</dbReference>
<dbReference type="Gene3D" id="1.20.1250.20">
    <property type="entry name" value="MFS general substrate transporter like domains"/>
    <property type="match status" value="2"/>
</dbReference>
<feature type="transmembrane region" description="Helical" evidence="1">
    <location>
        <begin position="296"/>
        <end position="316"/>
    </location>
</feature>